<dbReference type="SMART" id="SM00091">
    <property type="entry name" value="PAS"/>
    <property type="match status" value="2"/>
</dbReference>
<dbReference type="SUPFAM" id="SSF52172">
    <property type="entry name" value="CheY-like"/>
    <property type="match status" value="2"/>
</dbReference>
<dbReference type="InterPro" id="IPR003594">
    <property type="entry name" value="HATPase_dom"/>
</dbReference>
<evidence type="ECO:0000259" key="13">
    <source>
        <dbReference type="PROSITE" id="PS50113"/>
    </source>
</evidence>
<dbReference type="InterPro" id="IPR035965">
    <property type="entry name" value="PAS-like_dom_sf"/>
</dbReference>
<evidence type="ECO:0000259" key="10">
    <source>
        <dbReference type="PROSITE" id="PS50109"/>
    </source>
</evidence>
<feature type="modified residue" description="4-aspartylphosphate" evidence="9">
    <location>
        <position position="648"/>
    </location>
</feature>
<evidence type="ECO:0000313" key="15">
    <source>
        <dbReference type="Proteomes" id="UP001596018"/>
    </source>
</evidence>
<dbReference type="PANTHER" id="PTHR43065">
    <property type="entry name" value="SENSOR HISTIDINE KINASE"/>
    <property type="match status" value="1"/>
</dbReference>
<keyword evidence="3 9" id="KW-0597">Phosphoprotein</keyword>
<dbReference type="InterPro" id="IPR004358">
    <property type="entry name" value="Sig_transdc_His_kin-like_C"/>
</dbReference>
<evidence type="ECO:0000256" key="4">
    <source>
        <dbReference type="ARBA" id="ARBA00022679"/>
    </source>
</evidence>
<feature type="domain" description="PAS" evidence="12">
    <location>
        <begin position="83"/>
        <end position="137"/>
    </location>
</feature>
<dbReference type="InterPro" id="IPR005467">
    <property type="entry name" value="His_kinase_dom"/>
</dbReference>
<dbReference type="InterPro" id="IPR013767">
    <property type="entry name" value="PAS_fold"/>
</dbReference>
<dbReference type="PROSITE" id="PS50109">
    <property type="entry name" value="HIS_KIN"/>
    <property type="match status" value="1"/>
</dbReference>
<dbReference type="Pfam" id="PF00989">
    <property type="entry name" value="PAS"/>
    <property type="match status" value="1"/>
</dbReference>
<reference evidence="15" key="1">
    <citation type="journal article" date="2019" name="Int. J. Syst. Evol. Microbiol.">
        <title>The Global Catalogue of Microorganisms (GCM) 10K type strain sequencing project: providing services to taxonomists for standard genome sequencing and annotation.</title>
        <authorList>
            <consortium name="The Broad Institute Genomics Platform"/>
            <consortium name="The Broad Institute Genome Sequencing Center for Infectious Disease"/>
            <person name="Wu L."/>
            <person name="Ma J."/>
        </authorList>
    </citation>
    <scope>NUCLEOTIDE SEQUENCE [LARGE SCALE GENOMIC DNA]</scope>
    <source>
        <strain evidence="15">KACC 12822</strain>
    </source>
</reference>
<dbReference type="Gene3D" id="3.40.50.2300">
    <property type="match status" value="2"/>
</dbReference>
<evidence type="ECO:0000256" key="2">
    <source>
        <dbReference type="ARBA" id="ARBA00012438"/>
    </source>
</evidence>
<feature type="domain" description="Response regulatory" evidence="11">
    <location>
        <begin position="598"/>
        <end position="714"/>
    </location>
</feature>
<dbReference type="SMART" id="SM00388">
    <property type="entry name" value="HisKA"/>
    <property type="match status" value="1"/>
</dbReference>
<dbReference type="CDD" id="cd18161">
    <property type="entry name" value="REC_hyHK_blue-like"/>
    <property type="match status" value="1"/>
</dbReference>
<evidence type="ECO:0000256" key="5">
    <source>
        <dbReference type="ARBA" id="ARBA00022741"/>
    </source>
</evidence>
<feature type="domain" description="Histidine kinase" evidence="10">
    <location>
        <begin position="355"/>
        <end position="578"/>
    </location>
</feature>
<feature type="domain" description="PAS" evidence="12">
    <location>
        <begin position="208"/>
        <end position="281"/>
    </location>
</feature>
<dbReference type="Gene3D" id="3.30.565.10">
    <property type="entry name" value="Histidine kinase-like ATPase, C-terminal domain"/>
    <property type="match status" value="1"/>
</dbReference>
<comment type="caution">
    <text evidence="14">The sequence shown here is derived from an EMBL/GenBank/DDBJ whole genome shotgun (WGS) entry which is preliminary data.</text>
</comment>
<evidence type="ECO:0000259" key="11">
    <source>
        <dbReference type="PROSITE" id="PS50110"/>
    </source>
</evidence>
<proteinExistence type="predicted"/>
<comment type="catalytic activity">
    <reaction evidence="1">
        <text>ATP + protein L-histidine = ADP + protein N-phospho-L-histidine.</text>
        <dbReference type="EC" id="2.7.13.3"/>
    </reaction>
</comment>
<dbReference type="InterPro" id="IPR001610">
    <property type="entry name" value="PAC"/>
</dbReference>
<dbReference type="RefSeq" id="WP_377339798.1">
    <property type="nucleotide sequence ID" value="NZ_JALBWS010000012.1"/>
</dbReference>
<evidence type="ECO:0000256" key="6">
    <source>
        <dbReference type="ARBA" id="ARBA00022777"/>
    </source>
</evidence>
<dbReference type="EC" id="2.7.13.3" evidence="2"/>
<dbReference type="SMART" id="SM00387">
    <property type="entry name" value="HATPase_c"/>
    <property type="match status" value="1"/>
</dbReference>
<keyword evidence="7" id="KW-0067">ATP-binding</keyword>
<dbReference type="Pfam" id="PF02518">
    <property type="entry name" value="HATPase_c"/>
    <property type="match status" value="1"/>
</dbReference>
<dbReference type="Gene3D" id="1.10.287.130">
    <property type="match status" value="1"/>
</dbReference>
<evidence type="ECO:0000313" key="14">
    <source>
        <dbReference type="EMBL" id="MFC5440048.1"/>
    </source>
</evidence>
<dbReference type="EMBL" id="JBHSMM010000001">
    <property type="protein sequence ID" value="MFC5440048.1"/>
    <property type="molecule type" value="Genomic_DNA"/>
</dbReference>
<dbReference type="SMART" id="SM00086">
    <property type="entry name" value="PAC"/>
    <property type="match status" value="2"/>
</dbReference>
<keyword evidence="15" id="KW-1185">Reference proteome</keyword>
<dbReference type="PROSITE" id="PS50112">
    <property type="entry name" value="PAS"/>
    <property type="match status" value="2"/>
</dbReference>
<dbReference type="InterPro" id="IPR011006">
    <property type="entry name" value="CheY-like_superfamily"/>
</dbReference>
<feature type="domain" description="PAC" evidence="13">
    <location>
        <begin position="155"/>
        <end position="207"/>
    </location>
</feature>
<feature type="modified residue" description="4-aspartylphosphate" evidence="9">
    <location>
        <position position="792"/>
    </location>
</feature>
<dbReference type="PROSITE" id="PS50113">
    <property type="entry name" value="PAC"/>
    <property type="match status" value="2"/>
</dbReference>
<evidence type="ECO:0000256" key="9">
    <source>
        <dbReference type="PROSITE-ProRule" id="PRU00169"/>
    </source>
</evidence>
<dbReference type="CDD" id="cd00130">
    <property type="entry name" value="PAS"/>
    <property type="match status" value="2"/>
</dbReference>
<organism evidence="14 15">
    <name type="scientific">Rhodanobacter ginsenosidimutans</name>
    <dbReference type="NCBI Taxonomy" id="490571"/>
    <lineage>
        <taxon>Bacteria</taxon>
        <taxon>Pseudomonadati</taxon>
        <taxon>Pseudomonadota</taxon>
        <taxon>Gammaproteobacteria</taxon>
        <taxon>Lysobacterales</taxon>
        <taxon>Rhodanobacteraceae</taxon>
        <taxon>Rhodanobacter</taxon>
    </lineage>
</organism>
<dbReference type="CDD" id="cd00082">
    <property type="entry name" value="HisKA"/>
    <property type="match status" value="1"/>
</dbReference>
<evidence type="ECO:0000256" key="1">
    <source>
        <dbReference type="ARBA" id="ARBA00000085"/>
    </source>
</evidence>
<dbReference type="SUPFAM" id="SSF55874">
    <property type="entry name" value="ATPase domain of HSP90 chaperone/DNA topoisomerase II/histidine kinase"/>
    <property type="match status" value="1"/>
</dbReference>
<dbReference type="InterPro" id="IPR036890">
    <property type="entry name" value="HATPase_C_sf"/>
</dbReference>
<dbReference type="NCBIfam" id="TIGR00229">
    <property type="entry name" value="sensory_box"/>
    <property type="match status" value="2"/>
</dbReference>
<dbReference type="PROSITE" id="PS50110">
    <property type="entry name" value="RESPONSE_REGULATORY"/>
    <property type="match status" value="2"/>
</dbReference>
<dbReference type="SUPFAM" id="SSF47384">
    <property type="entry name" value="Homodimeric domain of signal transducing histidine kinase"/>
    <property type="match status" value="1"/>
</dbReference>
<dbReference type="InterPro" id="IPR000700">
    <property type="entry name" value="PAS-assoc_C"/>
</dbReference>
<dbReference type="Pfam" id="PF00512">
    <property type="entry name" value="HisKA"/>
    <property type="match status" value="1"/>
</dbReference>
<protein>
    <recommendedName>
        <fullName evidence="2">histidine kinase</fullName>
        <ecNumber evidence="2">2.7.13.3</ecNumber>
    </recommendedName>
</protein>
<dbReference type="SUPFAM" id="SSF55785">
    <property type="entry name" value="PYP-like sensor domain (PAS domain)"/>
    <property type="match status" value="2"/>
</dbReference>
<dbReference type="PRINTS" id="PR00344">
    <property type="entry name" value="BCTRLSENSOR"/>
</dbReference>
<dbReference type="InterPro" id="IPR001789">
    <property type="entry name" value="Sig_transdc_resp-reg_receiver"/>
</dbReference>
<feature type="domain" description="PAC" evidence="13">
    <location>
        <begin position="281"/>
        <end position="335"/>
    </location>
</feature>
<dbReference type="InterPro" id="IPR003661">
    <property type="entry name" value="HisK_dim/P_dom"/>
</dbReference>
<evidence type="ECO:0000256" key="7">
    <source>
        <dbReference type="ARBA" id="ARBA00022840"/>
    </source>
</evidence>
<name>A0ABW0JV57_9GAMM</name>
<evidence type="ECO:0000256" key="8">
    <source>
        <dbReference type="ARBA" id="ARBA00023012"/>
    </source>
</evidence>
<accession>A0ABW0JV57</accession>
<dbReference type="Pfam" id="PF13426">
    <property type="entry name" value="PAS_9"/>
    <property type="match status" value="1"/>
</dbReference>
<dbReference type="Proteomes" id="UP001596018">
    <property type="component" value="Unassembled WGS sequence"/>
</dbReference>
<evidence type="ECO:0000256" key="3">
    <source>
        <dbReference type="ARBA" id="ARBA00022553"/>
    </source>
</evidence>
<dbReference type="InterPro" id="IPR000014">
    <property type="entry name" value="PAS"/>
</dbReference>
<gene>
    <name evidence="14" type="ORF">ACFPK0_08505</name>
</gene>
<keyword evidence="5" id="KW-0547">Nucleotide-binding</keyword>
<evidence type="ECO:0000259" key="12">
    <source>
        <dbReference type="PROSITE" id="PS50112"/>
    </source>
</evidence>
<keyword evidence="6" id="KW-0418">Kinase</keyword>
<feature type="domain" description="Response regulatory" evidence="11">
    <location>
        <begin position="743"/>
        <end position="854"/>
    </location>
</feature>
<keyword evidence="4" id="KW-0808">Transferase</keyword>
<dbReference type="PANTHER" id="PTHR43065:SF49">
    <property type="entry name" value="HISTIDINE KINASE"/>
    <property type="match status" value="1"/>
</dbReference>
<dbReference type="CDD" id="cd00156">
    <property type="entry name" value="REC"/>
    <property type="match status" value="1"/>
</dbReference>
<sequence>MACLMFHRRSRHGFRGTHYCFHGNMLSSNPAKGSGQHLSGPSPRVVSSAFRSAHAFPPGSSGGGRVELTCVIAEGRPVDIGDRYRLLVESLEDVAVYMVDAQGHIETWNRGAEQLTGYSPQEAIGMPVAVLYPDEQQTATLSIARTACRNDGDGQKIEGVLRRKDGSVFATSITVQPVCDAAGALIGWWEVARDVSQQQAEADAHEFTGEQFRRLVQSVIDYAIYMLDLEGHVHSWNAGAERIKGYTEQEILGRHFSTFYTESDRAAGEPERGLAHALEHGRFENKAWRVRKDGSLFWAHVVIDRVDDNEGNPIGFAKITRDATESLRAEEAMDEMRRALHQAQKMEAIGQLTGGVAHDFNNLLQVISGNLQLLGDDVADNDRARRRIDNAMASVARGSKLASQLLAFGRRQPLAPMVMNPGKLVRDMDDLLRHTLGEGIEIETVISGGLWNTSVDRTNLENAILNLAINARDAMDGRGRLTIEAGNAYLDDQYVRRQHEVKAGQYVLIAVTDTGCGVPADLLEKVFEPFFSTKPEGSGTGLGLSMVYGFVKQSGGHVQIYSETGYGTTVKIYLPRSMQAEEAQAIGAPDRMRGGTESILVVEDDEAVRETAVSLLRNLGYRVLQAPDARSALSIIESGVALDLLFTDVVMPGTMRSPELAIKARERMPDIAVLFTSGYTENAIVHAGRLDQGVELLSKPYTQEALALKLREVLSARTTRPPADTTLFARPRPSRTTHAGRSRILLCEDDVSIRSTVKDMLESRGYVVVEAGSAETAIEKHRRERIDLLVADLRLPGSSGIDLVKTLRQTTAELPVVFTTGRFDADTDLLDSRTKVLLKPYSGDALVQTISQLLA</sequence>
<dbReference type="SMART" id="SM00448">
    <property type="entry name" value="REC"/>
    <property type="match status" value="2"/>
</dbReference>
<keyword evidence="8" id="KW-0902">Two-component regulatory system</keyword>
<dbReference type="Gene3D" id="3.30.450.20">
    <property type="entry name" value="PAS domain"/>
    <property type="match status" value="2"/>
</dbReference>
<dbReference type="InterPro" id="IPR036097">
    <property type="entry name" value="HisK_dim/P_sf"/>
</dbReference>
<dbReference type="Pfam" id="PF00072">
    <property type="entry name" value="Response_reg"/>
    <property type="match status" value="2"/>
</dbReference>